<dbReference type="GO" id="GO:0016757">
    <property type="term" value="F:glycosyltransferase activity"/>
    <property type="evidence" value="ECO:0007669"/>
    <property type="project" value="InterPro"/>
</dbReference>
<evidence type="ECO:0000313" key="3">
    <source>
        <dbReference type="Proteomes" id="UP000650466"/>
    </source>
</evidence>
<keyword evidence="3" id="KW-1185">Reference proteome</keyword>
<dbReference type="SUPFAM" id="SSF53756">
    <property type="entry name" value="UDP-Glycosyltransferase/glycogen phosphorylase"/>
    <property type="match status" value="1"/>
</dbReference>
<feature type="domain" description="Glycosyl transferase family 1" evidence="1">
    <location>
        <begin position="182"/>
        <end position="355"/>
    </location>
</feature>
<sequence>MKIALINSDLLPCPPIRSGAVPLLIHSIAPILARLDNTVTVFSIQDPSLPNYEMINHVEFIRFDRGQYIEEVLQHLNKHFFDIIQVFNTPRWILRIKNASPQSRLTLSLHNLMLGERLGDNESRKVVETIDYMITVSKFVAQHVVKQYPAASGKMTALYTGENASRYTPHFSNQGRVVALRMKRQLGIPDHFQVVLFVGRLEAKKGCHCLIEAMKMVRKQHPETALVIVGSKWFGDLSVNPYIRKIQRRARQVSKYIYFTNFLPVNGLPDYYTMSDVFVCPSQWQEPLARVHYEAMAAGLPIVTSNRGGNPEVIAHGKNGFVNNQYDKPEAFAKYINKLLKDKRLREKMGNINKKLIKNKYNFEQYALKLTRLYKKIK</sequence>
<dbReference type="Pfam" id="PF00534">
    <property type="entry name" value="Glycos_transf_1"/>
    <property type="match status" value="1"/>
</dbReference>
<dbReference type="PANTHER" id="PTHR12526">
    <property type="entry name" value="GLYCOSYLTRANSFERASE"/>
    <property type="match status" value="1"/>
</dbReference>
<organism evidence="2 3">
    <name type="scientific">Paenibacillus sedimenti</name>
    <dbReference type="NCBI Taxonomy" id="2770274"/>
    <lineage>
        <taxon>Bacteria</taxon>
        <taxon>Bacillati</taxon>
        <taxon>Bacillota</taxon>
        <taxon>Bacilli</taxon>
        <taxon>Bacillales</taxon>
        <taxon>Paenibacillaceae</taxon>
        <taxon>Paenibacillus</taxon>
    </lineage>
</organism>
<proteinExistence type="predicted"/>
<dbReference type="Gene3D" id="3.40.50.2000">
    <property type="entry name" value="Glycogen Phosphorylase B"/>
    <property type="match status" value="2"/>
</dbReference>
<protein>
    <submittedName>
        <fullName evidence="2">Glycosyltransferase family 4 protein</fullName>
    </submittedName>
</protein>
<dbReference type="RefSeq" id="WP_188175386.1">
    <property type="nucleotide sequence ID" value="NZ_JACVVD010000005.1"/>
</dbReference>
<dbReference type="EMBL" id="JACVVD010000005">
    <property type="protein sequence ID" value="MBD0381575.1"/>
    <property type="molecule type" value="Genomic_DNA"/>
</dbReference>
<evidence type="ECO:0000313" key="2">
    <source>
        <dbReference type="EMBL" id="MBD0381575.1"/>
    </source>
</evidence>
<reference evidence="2" key="1">
    <citation type="submission" date="2020-09" db="EMBL/GenBank/DDBJ databases">
        <title>Draft Genome Sequence of Paenibacillus sp. WST5.</title>
        <authorList>
            <person name="Bao Z."/>
        </authorList>
    </citation>
    <scope>NUCLEOTIDE SEQUENCE</scope>
    <source>
        <strain evidence="2">WST5</strain>
    </source>
</reference>
<dbReference type="InterPro" id="IPR001296">
    <property type="entry name" value="Glyco_trans_1"/>
</dbReference>
<evidence type="ECO:0000259" key="1">
    <source>
        <dbReference type="Pfam" id="PF00534"/>
    </source>
</evidence>
<name>A0A926KT92_9BACL</name>
<gene>
    <name evidence="2" type="ORF">ICC18_15745</name>
</gene>
<accession>A0A926KT92</accession>
<dbReference type="PANTHER" id="PTHR12526:SF638">
    <property type="entry name" value="SPORE COAT PROTEIN SA"/>
    <property type="match status" value="1"/>
</dbReference>
<dbReference type="Proteomes" id="UP000650466">
    <property type="component" value="Unassembled WGS sequence"/>
</dbReference>
<dbReference type="CDD" id="cd03801">
    <property type="entry name" value="GT4_PimA-like"/>
    <property type="match status" value="1"/>
</dbReference>
<comment type="caution">
    <text evidence="2">The sequence shown here is derived from an EMBL/GenBank/DDBJ whole genome shotgun (WGS) entry which is preliminary data.</text>
</comment>
<dbReference type="AlphaFoldDB" id="A0A926KT92"/>